<dbReference type="Pfam" id="PF00149">
    <property type="entry name" value="Metallophos"/>
    <property type="match status" value="1"/>
</dbReference>
<dbReference type="OrthoDB" id="5464769at2"/>
<dbReference type="Gene3D" id="3.60.21.10">
    <property type="match status" value="1"/>
</dbReference>
<dbReference type="GO" id="GO:0016787">
    <property type="term" value="F:hydrolase activity"/>
    <property type="evidence" value="ECO:0007669"/>
    <property type="project" value="InterPro"/>
</dbReference>
<accession>E5Y824</accession>
<reference evidence="2 3" key="1">
    <citation type="submission" date="2010-10" db="EMBL/GenBank/DDBJ databases">
        <authorList>
            <consortium name="The Broad Institute Genome Sequencing Platform"/>
            <person name="Ward D."/>
            <person name="Earl A."/>
            <person name="Feldgarden M."/>
            <person name="Young S.K."/>
            <person name="Gargeya S."/>
            <person name="Zeng Q."/>
            <person name="Alvarado L."/>
            <person name="Berlin A."/>
            <person name="Bochicchio J."/>
            <person name="Chapman S.B."/>
            <person name="Chen Z."/>
            <person name="Freedman E."/>
            <person name="Gellesch M."/>
            <person name="Goldberg J."/>
            <person name="Griggs A."/>
            <person name="Gujja S."/>
            <person name="Heilman E."/>
            <person name="Heiman D."/>
            <person name="Howarth C."/>
            <person name="Mehta T."/>
            <person name="Neiman D."/>
            <person name="Pearson M."/>
            <person name="Roberts A."/>
            <person name="Saif S."/>
            <person name="Shea T."/>
            <person name="Shenoy N."/>
            <person name="Sisk P."/>
            <person name="Stolte C."/>
            <person name="Sykes S."/>
            <person name="White J."/>
            <person name="Yandava C."/>
            <person name="Allen-Vercoe E."/>
            <person name="Sibley C."/>
            <person name="Ambrose C.E."/>
            <person name="Strauss J."/>
            <person name="Daigneault M."/>
            <person name="Haas B."/>
            <person name="Nusbaum C."/>
            <person name="Birren B."/>
        </authorList>
    </citation>
    <scope>NUCLEOTIDE SEQUENCE [LARGE SCALE GENOMIC DNA]</scope>
    <source>
        <strain evidence="2 3">3_1_6</strain>
    </source>
</reference>
<dbReference type="InterPro" id="IPR004843">
    <property type="entry name" value="Calcineurin-like_PHP"/>
</dbReference>
<evidence type="ECO:0000313" key="2">
    <source>
        <dbReference type="EMBL" id="EFV43865.2"/>
    </source>
</evidence>
<dbReference type="EMBL" id="ADCP02000001">
    <property type="protein sequence ID" value="EFV43865.2"/>
    <property type="molecule type" value="Genomic_DNA"/>
</dbReference>
<feature type="domain" description="Calcineurin-like phosphoesterase" evidence="1">
    <location>
        <begin position="93"/>
        <end position="257"/>
    </location>
</feature>
<dbReference type="GeneID" id="78085481"/>
<proteinExistence type="predicted"/>
<dbReference type="STRING" id="563192.HMPREF0179_02339"/>
<protein>
    <recommendedName>
        <fullName evidence="1">Calcineurin-like phosphoesterase domain-containing protein</fullName>
    </recommendedName>
</protein>
<evidence type="ECO:0000313" key="3">
    <source>
        <dbReference type="Proteomes" id="UP000006034"/>
    </source>
</evidence>
<dbReference type="eggNOG" id="COG1409">
    <property type="taxonomic scope" value="Bacteria"/>
</dbReference>
<dbReference type="AlphaFoldDB" id="E5Y824"/>
<dbReference type="HOGENOM" id="CLU_711372_0_0_7"/>
<organism evidence="2 3">
    <name type="scientific">Bilophila wadsworthia (strain 3_1_6)</name>
    <dbReference type="NCBI Taxonomy" id="563192"/>
    <lineage>
        <taxon>Bacteria</taxon>
        <taxon>Pseudomonadati</taxon>
        <taxon>Thermodesulfobacteriota</taxon>
        <taxon>Desulfovibrionia</taxon>
        <taxon>Desulfovibrionales</taxon>
        <taxon>Desulfovibrionaceae</taxon>
        <taxon>Bilophila</taxon>
    </lineage>
</organism>
<sequence>MTYRLSGRLLNKGLMGAVVALLLLMSLLAPARAELVQFVYTSDQHYGITRKAFRGLDKVSSREVNAAMVQAINTLPGISLPEDGGVRAGQPVQWADAVISTGDIANRMEGTDERLIPSATECWDLFEKQYINGVSLKDRAGKAAEVLAIPGNHDVTNAVGFYKAMTPAKDNGSLLAMYNRANNTSLAPEAFDAKRDKVFLNREYGGVRLLFVQMWPDSAARAWLDAQLANVPSGKPVLLFTHDQPDIEAKHLINPNGSGDINAKDKFENLVSDVSSVQKAKEIPVKEHRELAAFLKKHPSIVAYFHGNENYNEFYTWGGPDNDIAMPVFRVDSPMKGNASSKDEKLLSFQVVSIDTDARKMTVREALWNADPKHPAITWGESKTIGF</sequence>
<dbReference type="InterPro" id="IPR029052">
    <property type="entry name" value="Metallo-depent_PP-like"/>
</dbReference>
<keyword evidence="3" id="KW-1185">Reference proteome</keyword>
<evidence type="ECO:0000259" key="1">
    <source>
        <dbReference type="Pfam" id="PF00149"/>
    </source>
</evidence>
<dbReference type="SUPFAM" id="SSF56300">
    <property type="entry name" value="Metallo-dependent phosphatases"/>
    <property type="match status" value="1"/>
</dbReference>
<dbReference type="RefSeq" id="WP_016360654.1">
    <property type="nucleotide sequence ID" value="NZ_KE150238.1"/>
</dbReference>
<dbReference type="Proteomes" id="UP000006034">
    <property type="component" value="Unassembled WGS sequence"/>
</dbReference>
<comment type="caution">
    <text evidence="2">The sequence shown here is derived from an EMBL/GenBank/DDBJ whole genome shotgun (WGS) entry which is preliminary data.</text>
</comment>
<reference evidence="2 3" key="2">
    <citation type="submission" date="2013-04" db="EMBL/GenBank/DDBJ databases">
        <title>The Genome Sequence of Bilophila wadsworthia 3_1_6.</title>
        <authorList>
            <consortium name="The Broad Institute Genomics Platform"/>
            <person name="Earl A."/>
            <person name="Ward D."/>
            <person name="Feldgarden M."/>
            <person name="Gevers D."/>
            <person name="Sibley C."/>
            <person name="Strauss J."/>
            <person name="Allen-Vercoe E."/>
            <person name="Walker B."/>
            <person name="Young S."/>
            <person name="Zeng Q."/>
            <person name="Gargeya S."/>
            <person name="Fitzgerald M."/>
            <person name="Haas B."/>
            <person name="Abouelleil A."/>
            <person name="Allen A.W."/>
            <person name="Alvarado L."/>
            <person name="Arachchi H.M."/>
            <person name="Berlin A.M."/>
            <person name="Chapman S.B."/>
            <person name="Gainer-Dewar J."/>
            <person name="Goldberg J."/>
            <person name="Griggs A."/>
            <person name="Gujja S."/>
            <person name="Hansen M."/>
            <person name="Howarth C."/>
            <person name="Imamovic A."/>
            <person name="Ireland A."/>
            <person name="Larimer J."/>
            <person name="McCowan C."/>
            <person name="Murphy C."/>
            <person name="Pearson M."/>
            <person name="Poon T.W."/>
            <person name="Priest M."/>
            <person name="Roberts A."/>
            <person name="Saif S."/>
            <person name="Shea T."/>
            <person name="Sisk P."/>
            <person name="Sykes S."/>
            <person name="Wortman J."/>
            <person name="Nusbaum C."/>
            <person name="Birren B."/>
        </authorList>
    </citation>
    <scope>NUCLEOTIDE SEQUENCE [LARGE SCALE GENOMIC DNA]</scope>
    <source>
        <strain evidence="2 3">3_1_6</strain>
    </source>
</reference>
<gene>
    <name evidence="2" type="ORF">HMPREF0179_02339</name>
</gene>
<name>E5Y824_BILW3</name>